<feature type="region of interest" description="Disordered" evidence="5">
    <location>
        <begin position="594"/>
        <end position="617"/>
    </location>
</feature>
<feature type="region of interest" description="Disordered" evidence="5">
    <location>
        <begin position="245"/>
        <end position="268"/>
    </location>
</feature>
<feature type="region of interest" description="Disordered" evidence="5">
    <location>
        <begin position="1379"/>
        <end position="1407"/>
    </location>
</feature>
<feature type="compositionally biased region" description="Low complexity" evidence="5">
    <location>
        <begin position="849"/>
        <end position="862"/>
    </location>
</feature>
<feature type="compositionally biased region" description="Polar residues" evidence="5">
    <location>
        <begin position="194"/>
        <end position="204"/>
    </location>
</feature>
<accession>A0A0V0J239</accession>
<evidence type="ECO:0000256" key="1">
    <source>
        <dbReference type="ARBA" id="ARBA00004308"/>
    </source>
</evidence>
<dbReference type="Gene3D" id="2.60.120.260">
    <property type="entry name" value="Galactose-binding domain-like"/>
    <property type="match status" value="1"/>
</dbReference>
<evidence type="ECO:0000256" key="2">
    <source>
        <dbReference type="ARBA" id="ARBA00022692"/>
    </source>
</evidence>
<feature type="domain" description="SUN" evidence="7">
    <location>
        <begin position="260"/>
        <end position="422"/>
    </location>
</feature>
<dbReference type="GO" id="GO:0012505">
    <property type="term" value="C:endomembrane system"/>
    <property type="evidence" value="ECO:0007669"/>
    <property type="project" value="UniProtKB-SubCell"/>
</dbReference>
<comment type="subcellular location">
    <subcellularLocation>
        <location evidence="1">Endomembrane system</location>
    </subcellularLocation>
</comment>
<dbReference type="InterPro" id="IPR012919">
    <property type="entry name" value="SUN_dom"/>
</dbReference>
<proteinExistence type="predicted"/>
<feature type="compositionally biased region" description="Polar residues" evidence="5">
    <location>
        <begin position="805"/>
        <end position="821"/>
    </location>
</feature>
<evidence type="ECO:0000256" key="3">
    <source>
        <dbReference type="ARBA" id="ARBA00022989"/>
    </source>
</evidence>
<feature type="compositionally biased region" description="Low complexity" evidence="5">
    <location>
        <begin position="596"/>
        <end position="609"/>
    </location>
</feature>
<feature type="compositionally biased region" description="Basic and acidic residues" evidence="5">
    <location>
        <begin position="157"/>
        <end position="168"/>
    </location>
</feature>
<dbReference type="PANTHER" id="PTHR12953:SF0">
    <property type="entry name" value="SUN DOMAIN-CONTAINING OSSIFICATION FACTOR"/>
    <property type="match status" value="1"/>
</dbReference>
<gene>
    <name evidence="8" type="ORF">TR149280</name>
</gene>
<feature type="region of interest" description="Disordered" evidence="5">
    <location>
        <begin position="467"/>
        <end position="572"/>
    </location>
</feature>
<feature type="compositionally biased region" description="Basic residues" evidence="5">
    <location>
        <begin position="548"/>
        <end position="557"/>
    </location>
</feature>
<dbReference type="GO" id="GO:0034975">
    <property type="term" value="P:protein folding in endoplasmic reticulum"/>
    <property type="evidence" value="ECO:0007669"/>
    <property type="project" value="TreeGrafter"/>
</dbReference>
<dbReference type="InterPro" id="IPR045120">
    <property type="entry name" value="Suco/Slp1-like"/>
</dbReference>
<dbReference type="Pfam" id="PF07738">
    <property type="entry name" value="Sad1_UNC"/>
    <property type="match status" value="1"/>
</dbReference>
<dbReference type="GO" id="GO:0016020">
    <property type="term" value="C:membrane"/>
    <property type="evidence" value="ECO:0007669"/>
    <property type="project" value="InterPro"/>
</dbReference>
<dbReference type="GO" id="GO:0005737">
    <property type="term" value="C:cytoplasm"/>
    <property type="evidence" value="ECO:0007669"/>
    <property type="project" value="TreeGrafter"/>
</dbReference>
<dbReference type="EMBL" id="GEEE01003373">
    <property type="protein sequence ID" value="JAP59852.1"/>
    <property type="molecule type" value="Transcribed_RNA"/>
</dbReference>
<dbReference type="PROSITE" id="PS51469">
    <property type="entry name" value="SUN"/>
    <property type="match status" value="1"/>
</dbReference>
<feature type="compositionally biased region" description="Pro residues" evidence="5">
    <location>
        <begin position="826"/>
        <end position="837"/>
    </location>
</feature>
<keyword evidence="2" id="KW-0812">Transmembrane</keyword>
<feature type="compositionally biased region" description="Polar residues" evidence="5">
    <location>
        <begin position="526"/>
        <end position="535"/>
    </location>
</feature>
<evidence type="ECO:0000256" key="4">
    <source>
        <dbReference type="ARBA" id="ARBA00023136"/>
    </source>
</evidence>
<name>A0A0V0J239_SCHSO</name>
<keyword evidence="6" id="KW-0732">Signal</keyword>
<reference evidence="8" key="1">
    <citation type="submission" date="2016-01" db="EMBL/GenBank/DDBJ databases">
        <title>Reference transcriptome for the parasite Schistocephalus solidus: insights into the molecular evolution of parasitism.</title>
        <authorList>
            <person name="Hebert F.O."/>
            <person name="Grambauer S."/>
            <person name="Barber I."/>
            <person name="Landry C.R."/>
            <person name="Aubin-Horth N."/>
        </authorList>
    </citation>
    <scope>NUCLEOTIDE SEQUENCE</scope>
</reference>
<sequence length="1427" mass="156851">MGLSSRNVGSFLLFLFLFLCFISHCASNATRFARPSDRHRFIHRRYHGLRQLFRTDVKDWPDIILKNEAQRPRVVRSSEDEVVEVEAGRKESAKSTANELPPMDAAVVNDLTQPQMPTFDEFQAMVSDENQQKRRQADSTLREPSYVIEKAGQADPKFAKDVPSHHASSEPNSSGFSGHSSSSNTDPSSNHSSLPHNDNASGQERTGPAEGATATEPVSSDGHGDGSLTFTSSSLTDSVILPSSVVESSTGSKEAPIPLTQEQKQKQQEPIGVVKPTLLVMRNIAAVECGAKLLKASPSARHAASILVDNNDMYMNQPCASEKWFILETCEPVQLGTIQIANYELFSSRFKTFKVYVSDRFPAKEWELLGTFQAFDVKGLQSFDLKGGSDRLIKYVKFEMLDHYGNEHFCPITMVRLFGLVSDDLDDAAAEAELEVVHVPEAVPIVAAESRGSQLNDLGVVEETISGQNPEVDPNFSQNTLTAPQGTSLGVTTTPDFSAPSVQPGEDAPLADSKPTAVSHDHRVGGTQTSVNSPGVQDGSAEPSHHQGAAHKRHSRKIAPDASATQGRTADLEPPLGFLQKATSFILNVLRSAVGSPPDSSSTDSRSSPNAGLQSRAQLRGSSLADLTLRNDDFYTVIYLFTSVCPSLGHRPYALAADGLSCPRPPLRRPHQHLDRGLEYLAFCIRALDHQLQSNTPLPFRLRSPHRAWAPCTSSAHLLNLTITTLELPDSGSSTPCLPCLLSAYRNITRTFSEWSSVSAPLGHTYLRRLIRHHRSSLPARFQYSDGLPAFPLFASGRGERPSLGTASPSTPTRSNGSGNIEQPSVSPPRPPPPPPQQQQQPEEEEELVSVPSSSPAPQLPSTASVGTPSPTEEFVLPASIGGSRKETAYMRLNNKVRQIEANVSVSMRYLQELSQSYKRQTEKLSRSFNLTTAWLQATAKGAEERDMQQQLRIDALERRLSRLLEALAEQGLIVVSTSPAKTNSTDSILEIRRKDSGTEHKKSCQFGENSDSLTGQISTFIWTAFFQPSDSQVVLHPLSPEPAFALLPHPLLGEGKDREAASERFAETDDRRHVIPFRQQAQCPVLSANGLPVDVSNSVCLAVHNTTLEFVQRSPYLPARKTLSWQRQGRPSKKKHDFEWVNYYLFLFHRRWDYGALVNDLYRLCAQANRRLNSGFSWLLGVIYLTAKELAITVTAHLLLALLTQLIIFRLLSRRILAEIVRQQQPMCRAESDQCARGSTYQPINSAAVQTELNTDSFFERLSDVHLTGAYFPNADSKCSSYTPSLLSTSLDNASLIESQSSASTSATGSVLALQRAGDSTQSTESFTLLQPSAYALPLQVHHRSSALSKTDDRLDPMHNLNSTDALLGNLTGSEVSVTPSNPISRELLPDVSKSSPAFQPQRKRRLKRLKDKVRKQVDLLPRYVS</sequence>
<feature type="compositionally biased region" description="Polar residues" evidence="5">
    <location>
        <begin position="467"/>
        <end position="496"/>
    </location>
</feature>
<feature type="chain" id="PRO_5006866654" description="SUN domain-containing protein" evidence="6">
    <location>
        <begin position="28"/>
        <end position="1427"/>
    </location>
</feature>
<feature type="signal peptide" evidence="6">
    <location>
        <begin position="1"/>
        <end position="27"/>
    </location>
</feature>
<feature type="region of interest" description="Disordered" evidence="5">
    <location>
        <begin position="153"/>
        <end position="232"/>
    </location>
</feature>
<evidence type="ECO:0000256" key="6">
    <source>
        <dbReference type="SAM" id="SignalP"/>
    </source>
</evidence>
<keyword evidence="4" id="KW-0472">Membrane</keyword>
<evidence type="ECO:0000256" key="5">
    <source>
        <dbReference type="SAM" id="MobiDB-lite"/>
    </source>
</evidence>
<organism evidence="8">
    <name type="scientific">Schistocephalus solidus</name>
    <name type="common">Tapeworm</name>
    <dbReference type="NCBI Taxonomy" id="70667"/>
    <lineage>
        <taxon>Eukaryota</taxon>
        <taxon>Metazoa</taxon>
        <taxon>Spiralia</taxon>
        <taxon>Lophotrochozoa</taxon>
        <taxon>Platyhelminthes</taxon>
        <taxon>Cestoda</taxon>
        <taxon>Eucestoda</taxon>
        <taxon>Diphyllobothriidea</taxon>
        <taxon>Diphyllobothriidae</taxon>
        <taxon>Schistocephalus</taxon>
    </lineage>
</organism>
<evidence type="ECO:0000259" key="7">
    <source>
        <dbReference type="PROSITE" id="PS51469"/>
    </source>
</evidence>
<feature type="compositionally biased region" description="Low complexity" evidence="5">
    <location>
        <begin position="169"/>
        <end position="193"/>
    </location>
</feature>
<keyword evidence="3" id="KW-1133">Transmembrane helix</keyword>
<evidence type="ECO:0000313" key="8">
    <source>
        <dbReference type="EMBL" id="JAP59852.1"/>
    </source>
</evidence>
<dbReference type="PANTHER" id="PTHR12953">
    <property type="entry name" value="MEMBRANE PROTEIN CH1 RELATED"/>
    <property type="match status" value="1"/>
</dbReference>
<feature type="region of interest" description="Disordered" evidence="5">
    <location>
        <begin position="796"/>
        <end position="874"/>
    </location>
</feature>
<protein>
    <recommendedName>
        <fullName evidence="7">SUN domain-containing protein</fullName>
    </recommendedName>
</protein>